<gene>
    <name evidence="2" type="ORF">BRAN1462_LOCUS527</name>
</gene>
<keyword evidence="1" id="KW-1133">Transmembrane helix</keyword>
<accession>A0A6V0FLP8</accession>
<reference evidence="2" key="1">
    <citation type="submission" date="2021-01" db="EMBL/GenBank/DDBJ databases">
        <authorList>
            <person name="Corre E."/>
            <person name="Pelletier E."/>
            <person name="Niang G."/>
            <person name="Scheremetjew M."/>
            <person name="Finn R."/>
            <person name="Kale V."/>
            <person name="Holt S."/>
            <person name="Cochrane G."/>
            <person name="Meng A."/>
            <person name="Brown T."/>
            <person name="Cohen L."/>
        </authorList>
    </citation>
    <scope>NUCLEOTIDE SEQUENCE</scope>
    <source>
        <strain evidence="2">RCC3387</strain>
    </source>
</reference>
<evidence type="ECO:0000256" key="1">
    <source>
        <dbReference type="SAM" id="Phobius"/>
    </source>
</evidence>
<dbReference type="AlphaFoldDB" id="A0A6V0FLP8"/>
<organism evidence="2">
    <name type="scientific">Zooxanthella nutricula</name>
    <dbReference type="NCBI Taxonomy" id="1333877"/>
    <lineage>
        <taxon>Eukaryota</taxon>
        <taxon>Sar</taxon>
        <taxon>Alveolata</taxon>
        <taxon>Dinophyceae</taxon>
        <taxon>Peridiniales</taxon>
        <taxon>Peridiniales incertae sedis</taxon>
        <taxon>Zooxanthella</taxon>
    </lineage>
</organism>
<protein>
    <submittedName>
        <fullName evidence="2">Uncharacterized protein</fullName>
    </submittedName>
</protein>
<feature type="transmembrane region" description="Helical" evidence="1">
    <location>
        <begin position="31"/>
        <end position="48"/>
    </location>
</feature>
<evidence type="ECO:0000313" key="2">
    <source>
        <dbReference type="EMBL" id="CAD9481960.1"/>
    </source>
</evidence>
<keyword evidence="1" id="KW-0812">Transmembrane</keyword>
<proteinExistence type="predicted"/>
<feature type="transmembrane region" description="Helical" evidence="1">
    <location>
        <begin position="68"/>
        <end position="91"/>
    </location>
</feature>
<feature type="transmembrane region" description="Helical" evidence="1">
    <location>
        <begin position="129"/>
        <end position="162"/>
    </location>
</feature>
<sequence length="388" mass="42539">MADLENGQLLEVGGRNPHTARAELPLCFSRWWCLLPIGVGACYCTIGVRQDWAVWCFGDLLPVRQSQIIMMFTAICSIGHALPAYFVVAICESDEFQAMVRSASAGNPHYLDKLVADVKWLWWKPARNCCFTCFATGLLGYAAFQTVQAGLVFAALGIIGAFSRFESRLLELMHKMCHQEVSNFIALMIPTVPEDSDKAQADKSVSHFRKSPKWQAVSAAHSEMDRRMDDLWAPHLGSALLALAVLLRFAEGLGTLVIGVVLEDTKAKVCAWTFGVWLTRSALSNFVRPAGLTTRCVSGNPRFGLTAIPVVVNGFACHCDMTQEEKTGFLMFTAYLQQTVTGVELFGVLVTPALVSQLSAGLLTHVPIAIGLLQSFISSERVHSSHHD</sequence>
<keyword evidence="1" id="KW-0472">Membrane</keyword>
<name>A0A6V0FLP8_9DINO</name>
<dbReference type="EMBL" id="HBGW01000803">
    <property type="protein sequence ID" value="CAD9481960.1"/>
    <property type="molecule type" value="Transcribed_RNA"/>
</dbReference>